<dbReference type="Proteomes" id="UP000824250">
    <property type="component" value="Unassembled WGS sequence"/>
</dbReference>
<dbReference type="Pfam" id="PF18912">
    <property type="entry name" value="DZR_2"/>
    <property type="match status" value="1"/>
</dbReference>
<dbReference type="InterPro" id="IPR051910">
    <property type="entry name" value="ComF/GntX_DNA_util-trans"/>
</dbReference>
<protein>
    <submittedName>
        <fullName evidence="4">ComF family protein</fullName>
    </submittedName>
</protein>
<feature type="domain" description="Double zinc ribbon" evidence="3">
    <location>
        <begin position="5"/>
        <end position="63"/>
    </location>
</feature>
<proteinExistence type="inferred from homology"/>
<dbReference type="SUPFAM" id="SSF53271">
    <property type="entry name" value="PRTase-like"/>
    <property type="match status" value="1"/>
</dbReference>
<evidence type="ECO:0000259" key="3">
    <source>
        <dbReference type="Pfam" id="PF18912"/>
    </source>
</evidence>
<dbReference type="InterPro" id="IPR044005">
    <property type="entry name" value="DZR_2"/>
</dbReference>
<comment type="caution">
    <text evidence="4">The sequence shown here is derived from an EMBL/GenBank/DDBJ whole genome shotgun (WGS) entry which is preliminary data.</text>
</comment>
<dbReference type="CDD" id="cd06223">
    <property type="entry name" value="PRTases_typeI"/>
    <property type="match status" value="1"/>
</dbReference>
<dbReference type="InterPro" id="IPR000836">
    <property type="entry name" value="PRTase_dom"/>
</dbReference>
<dbReference type="Gene3D" id="3.40.50.2020">
    <property type="match status" value="1"/>
</dbReference>
<evidence type="ECO:0000259" key="2">
    <source>
        <dbReference type="Pfam" id="PF00156"/>
    </source>
</evidence>
<dbReference type="PANTHER" id="PTHR47505:SF1">
    <property type="entry name" value="DNA UTILIZATION PROTEIN YHGH"/>
    <property type="match status" value="1"/>
</dbReference>
<evidence type="ECO:0000256" key="1">
    <source>
        <dbReference type="ARBA" id="ARBA00008007"/>
    </source>
</evidence>
<gene>
    <name evidence="4" type="ORF">IAB28_06190</name>
</gene>
<comment type="similarity">
    <text evidence="1">Belongs to the ComF/GntX family.</text>
</comment>
<dbReference type="Pfam" id="PF00156">
    <property type="entry name" value="Pribosyltran"/>
    <property type="match status" value="1"/>
</dbReference>
<dbReference type="EMBL" id="DVGC01000033">
    <property type="protein sequence ID" value="HIR05539.1"/>
    <property type="molecule type" value="Genomic_DNA"/>
</dbReference>
<evidence type="ECO:0000313" key="4">
    <source>
        <dbReference type="EMBL" id="HIR05539.1"/>
    </source>
</evidence>
<sequence length="235" mass="26346">MRNKILDGLFPRRCPVCGEIVTPPGRMICSGCIGRLAPVRPPVCMRCGKEIPDAETEFCESCRRTTRTFESGVALLHYNEAARWSMAQIKYQNKREFLDFYGNALAYRYKRKLLSMKPDCIVPVPIHASKKRIRGFNQAEVLADIVGQRLGIPVEKKLLLRQRKTEPQKNLSAAERLQNLSGAFFAETLPQGIRRVLIVDDIYTTGSTVEACARALKKGGAQHIYFAVICATGGR</sequence>
<reference evidence="4" key="2">
    <citation type="journal article" date="2021" name="PeerJ">
        <title>Extensive microbial diversity within the chicken gut microbiome revealed by metagenomics and culture.</title>
        <authorList>
            <person name="Gilroy R."/>
            <person name="Ravi A."/>
            <person name="Getino M."/>
            <person name="Pursley I."/>
            <person name="Horton D.L."/>
            <person name="Alikhan N.F."/>
            <person name="Baker D."/>
            <person name="Gharbi K."/>
            <person name="Hall N."/>
            <person name="Watson M."/>
            <person name="Adriaenssens E.M."/>
            <person name="Foster-Nyarko E."/>
            <person name="Jarju S."/>
            <person name="Secka A."/>
            <person name="Antonio M."/>
            <person name="Oren A."/>
            <person name="Chaudhuri R.R."/>
            <person name="La Ragione R."/>
            <person name="Hildebrand F."/>
            <person name="Pallen M.J."/>
        </authorList>
    </citation>
    <scope>NUCLEOTIDE SEQUENCE</scope>
    <source>
        <strain evidence="4">CHK180-2868</strain>
    </source>
</reference>
<accession>A0A9D1A3V3</accession>
<feature type="domain" description="Phosphoribosyltransferase" evidence="2">
    <location>
        <begin position="139"/>
        <end position="232"/>
    </location>
</feature>
<dbReference type="PANTHER" id="PTHR47505">
    <property type="entry name" value="DNA UTILIZATION PROTEIN YHGH"/>
    <property type="match status" value="1"/>
</dbReference>
<dbReference type="AlphaFoldDB" id="A0A9D1A3V3"/>
<dbReference type="InterPro" id="IPR029057">
    <property type="entry name" value="PRTase-like"/>
</dbReference>
<evidence type="ECO:0000313" key="5">
    <source>
        <dbReference type="Proteomes" id="UP000824250"/>
    </source>
</evidence>
<name>A0A9D1A3V3_9FIRM</name>
<organism evidence="4 5">
    <name type="scientific">Candidatus Copromonas faecavium</name>
    <name type="common">nom. illeg.</name>
    <dbReference type="NCBI Taxonomy" id="2840740"/>
    <lineage>
        <taxon>Bacteria</taxon>
        <taxon>Bacillati</taxon>
        <taxon>Bacillota</taxon>
        <taxon>Clostridia</taxon>
        <taxon>Lachnospirales</taxon>
        <taxon>Lachnospiraceae</taxon>
        <taxon>Candidatus Copromonas (nom. illeg.)</taxon>
    </lineage>
</organism>
<reference evidence="4" key="1">
    <citation type="submission" date="2020-10" db="EMBL/GenBank/DDBJ databases">
        <authorList>
            <person name="Gilroy R."/>
        </authorList>
    </citation>
    <scope>NUCLEOTIDE SEQUENCE</scope>
    <source>
        <strain evidence="4">CHK180-2868</strain>
    </source>
</reference>